<reference evidence="1 2" key="1">
    <citation type="submission" date="2022-11" db="EMBL/GenBank/DDBJ databases">
        <title>Mycobacterium sp. nov.</title>
        <authorList>
            <person name="Papic B."/>
            <person name="Spicic S."/>
            <person name="Duvnjak S."/>
        </authorList>
    </citation>
    <scope>NUCLEOTIDE SEQUENCE [LARGE SCALE GENOMIC DNA]</scope>
    <source>
        <strain evidence="1 2">CVI_P4</strain>
    </source>
</reference>
<accession>A0ABT3SJ44</accession>
<organism evidence="1 2">
    <name type="scientific">Mycobacterium pinniadriaticum</name>
    <dbReference type="NCBI Taxonomy" id="2994102"/>
    <lineage>
        <taxon>Bacteria</taxon>
        <taxon>Bacillati</taxon>
        <taxon>Actinomycetota</taxon>
        <taxon>Actinomycetes</taxon>
        <taxon>Mycobacteriales</taxon>
        <taxon>Mycobacteriaceae</taxon>
        <taxon>Mycobacterium</taxon>
    </lineage>
</organism>
<dbReference type="InterPro" id="IPR009899">
    <property type="entry name" value="ArdA"/>
</dbReference>
<dbReference type="InterPro" id="IPR041893">
    <property type="entry name" value="ArdA_dom3"/>
</dbReference>
<gene>
    <name evidence="1" type="ORF">ORI27_19260</name>
</gene>
<sequence>MYAYSAWIDLLDGETGSFDIDSFHEAYLGHYHSVQDYVEQMADDLGYTQELDKLPEHLQAYVHIDYAAIARDMELSGDIGTISDPNGCVWIFRTDL</sequence>
<proteinExistence type="predicted"/>
<comment type="caution">
    <text evidence="1">The sequence shown here is derived from an EMBL/GenBank/DDBJ whole genome shotgun (WGS) entry which is preliminary data.</text>
</comment>
<dbReference type="Pfam" id="PF07275">
    <property type="entry name" value="ArdA"/>
    <property type="match status" value="1"/>
</dbReference>
<dbReference type="Gene3D" id="1.10.10.1190">
    <property type="entry name" value="Antirestriction protein ArdA, domain 3"/>
    <property type="match status" value="1"/>
</dbReference>
<protein>
    <submittedName>
        <fullName evidence="1">Antirestriction protein ArdA</fullName>
    </submittedName>
</protein>
<dbReference type="RefSeq" id="WP_265998478.1">
    <property type="nucleotide sequence ID" value="NZ_JAPJDN010000017.1"/>
</dbReference>
<dbReference type="EMBL" id="JAPJDO010000017">
    <property type="protein sequence ID" value="MCX2938842.1"/>
    <property type="molecule type" value="Genomic_DNA"/>
</dbReference>
<keyword evidence="2" id="KW-1185">Reference proteome</keyword>
<dbReference type="Proteomes" id="UP001300745">
    <property type="component" value="Unassembled WGS sequence"/>
</dbReference>
<evidence type="ECO:0000313" key="1">
    <source>
        <dbReference type="EMBL" id="MCX2938842.1"/>
    </source>
</evidence>
<evidence type="ECO:0000313" key="2">
    <source>
        <dbReference type="Proteomes" id="UP001300745"/>
    </source>
</evidence>
<name>A0ABT3SJ44_9MYCO</name>